<dbReference type="CDD" id="cd06342">
    <property type="entry name" value="PBP1_ABC_LIVBP-like"/>
    <property type="match status" value="1"/>
</dbReference>
<dbReference type="Proteomes" id="UP000269847">
    <property type="component" value="Plasmid p.1"/>
</dbReference>
<name>A0A9W3YKY8_BACTU</name>
<dbReference type="Pfam" id="PF13458">
    <property type="entry name" value="Peripla_BP_6"/>
    <property type="match status" value="1"/>
</dbReference>
<dbReference type="InterPro" id="IPR028082">
    <property type="entry name" value="Peripla_BP_I"/>
</dbReference>
<dbReference type="EMBL" id="CP032614">
    <property type="protein sequence ID" value="AYF85457.1"/>
    <property type="molecule type" value="Genomic_DNA"/>
</dbReference>
<keyword evidence="3" id="KW-0614">Plasmid</keyword>
<dbReference type="AlphaFoldDB" id="A0A9W3YKY8"/>
<dbReference type="Gene3D" id="3.40.50.2300">
    <property type="match status" value="2"/>
</dbReference>
<evidence type="ECO:0000313" key="3">
    <source>
        <dbReference type="EMBL" id="AYF85457.1"/>
    </source>
</evidence>
<gene>
    <name evidence="3" type="ORF">D7J84_31415</name>
</gene>
<sequence>MVIDNNEPNFHKLLILPEQDKSLPSFRLGLSGNKGFHTYELCFGSLLAIHDWIKDNPSHKIELFWEDDSISGINDISAAERLVNKGVQAVIGHLSSTEALRAAPIYNVNDILYLAPASTELSLTEKEYNNVLRICGKDNYLAEKVVDFILNFNCTNKYVSIIWEDIIHGRSLSNQVEKYLSKKKGCTILKQKWDVQINFNDLNIKRSNIIFFAGIYQSALEFLRKLKEVDYRGIIILGDDCFIDEFAKELKNNNENLYVVSTGRNNNHSYYDTFSKNYKNISGTQVGAYSITSYVATSLLLSTLPILQRKGIKECINRMSSLLRTKSTLLGNIQLDDRGDLKNFPWDVYQIKSSEFISVTLKEGSF</sequence>
<geneLocation type="plasmid" evidence="3 4">
    <name>p.1</name>
</geneLocation>
<comment type="similarity">
    <text evidence="1">Belongs to the leucine-binding protein family.</text>
</comment>
<reference evidence="3 4" key="1">
    <citation type="submission" date="2018-09" db="EMBL/GenBank/DDBJ databases">
        <title>Complete genome of Bacillus thuringiensis strain QZL38.</title>
        <authorList>
            <person name="Song F."/>
        </authorList>
    </citation>
    <scope>NUCLEOTIDE SEQUENCE [LARGE SCALE GENOMIC DNA]</scope>
    <source>
        <strain evidence="3 4">QZL38</strain>
        <plasmid evidence="3 4">p.1</plasmid>
    </source>
</reference>
<dbReference type="InterPro" id="IPR028081">
    <property type="entry name" value="Leu-bd"/>
</dbReference>
<evidence type="ECO:0000256" key="1">
    <source>
        <dbReference type="ARBA" id="ARBA00010062"/>
    </source>
</evidence>
<dbReference type="SUPFAM" id="SSF53822">
    <property type="entry name" value="Periplasmic binding protein-like I"/>
    <property type="match status" value="1"/>
</dbReference>
<keyword evidence="2" id="KW-0732">Signal</keyword>
<dbReference type="RefSeq" id="WP_000234107.1">
    <property type="nucleotide sequence ID" value="NZ_CP014283.1"/>
</dbReference>
<accession>A0A9W3YKY8</accession>
<evidence type="ECO:0000313" key="4">
    <source>
        <dbReference type="Proteomes" id="UP000269847"/>
    </source>
</evidence>
<dbReference type="PANTHER" id="PTHR47151">
    <property type="entry name" value="LEU/ILE/VAL-BINDING ABC TRANSPORTER SUBUNIT"/>
    <property type="match status" value="1"/>
</dbReference>
<evidence type="ECO:0000256" key="2">
    <source>
        <dbReference type="ARBA" id="ARBA00022729"/>
    </source>
</evidence>
<organism evidence="3 4">
    <name type="scientific">Bacillus thuringiensis</name>
    <dbReference type="NCBI Taxonomy" id="1428"/>
    <lineage>
        <taxon>Bacteria</taxon>
        <taxon>Bacillati</taxon>
        <taxon>Bacillota</taxon>
        <taxon>Bacilli</taxon>
        <taxon>Bacillales</taxon>
        <taxon>Bacillaceae</taxon>
        <taxon>Bacillus</taxon>
        <taxon>Bacillus cereus group</taxon>
    </lineage>
</organism>
<protein>
    <submittedName>
        <fullName evidence="3">Uncharacterized protein</fullName>
    </submittedName>
</protein>
<proteinExistence type="inferred from homology"/>
<dbReference type="PANTHER" id="PTHR47151:SF2">
    <property type="entry name" value="AMINO ACID BINDING PROTEIN"/>
    <property type="match status" value="1"/>
</dbReference>